<dbReference type="InterPro" id="IPR001879">
    <property type="entry name" value="GPCR_2_extracellular_dom"/>
</dbReference>
<protein>
    <submittedName>
        <fullName evidence="3">Calcitonin receptor</fullName>
    </submittedName>
</protein>
<keyword evidence="4" id="KW-1185">Reference proteome</keyword>
<evidence type="ECO:0000256" key="1">
    <source>
        <dbReference type="ARBA" id="ARBA00022729"/>
    </source>
</evidence>
<accession>A0AAV4FIH9</accession>
<dbReference type="SUPFAM" id="SSF111418">
    <property type="entry name" value="Hormone receptor domain"/>
    <property type="match status" value="1"/>
</dbReference>
<dbReference type="InterPro" id="IPR036445">
    <property type="entry name" value="GPCR_2_extracell_dom_sf"/>
</dbReference>
<dbReference type="PANTHER" id="PTHR45620">
    <property type="entry name" value="PDF RECEPTOR-LIKE PROTEIN-RELATED"/>
    <property type="match status" value="1"/>
</dbReference>
<dbReference type="Pfam" id="PF02793">
    <property type="entry name" value="HRM"/>
    <property type="match status" value="1"/>
</dbReference>
<gene>
    <name evidence="3" type="ORF">ElyMa_003847500</name>
</gene>
<evidence type="ECO:0000313" key="4">
    <source>
        <dbReference type="Proteomes" id="UP000762676"/>
    </source>
</evidence>
<sequence>MGIFVLQATDLEREQIQNIFEARIRCEIKNAEEPYRLPGVYCNRTWDNLQCWPDTPAGQVATQRCAEYIFNFNQKEYVTRRCLENGSWWVHPETQRSWSNYSACMKPRSEAVPELFQVSTHSHTGHSHTKTH</sequence>
<dbReference type="InterPro" id="IPR003287">
    <property type="entry name" value="GPCR_2_calcitonin_rcpt_fam"/>
</dbReference>
<proteinExistence type="predicted"/>
<dbReference type="GO" id="GO:0007188">
    <property type="term" value="P:adenylate cyclase-modulating G protein-coupled receptor signaling pathway"/>
    <property type="evidence" value="ECO:0007669"/>
    <property type="project" value="TreeGrafter"/>
</dbReference>
<dbReference type="PRINTS" id="PR01350">
    <property type="entry name" value="CTRFAMILY"/>
</dbReference>
<organism evidence="3 4">
    <name type="scientific">Elysia marginata</name>
    <dbReference type="NCBI Taxonomy" id="1093978"/>
    <lineage>
        <taxon>Eukaryota</taxon>
        <taxon>Metazoa</taxon>
        <taxon>Spiralia</taxon>
        <taxon>Lophotrochozoa</taxon>
        <taxon>Mollusca</taxon>
        <taxon>Gastropoda</taxon>
        <taxon>Heterobranchia</taxon>
        <taxon>Euthyneura</taxon>
        <taxon>Panpulmonata</taxon>
        <taxon>Sacoglossa</taxon>
        <taxon>Placobranchoidea</taxon>
        <taxon>Plakobranchidae</taxon>
        <taxon>Elysia</taxon>
    </lineage>
</organism>
<dbReference type="Proteomes" id="UP000762676">
    <property type="component" value="Unassembled WGS sequence"/>
</dbReference>
<dbReference type="AlphaFoldDB" id="A0AAV4FIH9"/>
<dbReference type="Gene3D" id="4.10.1240.10">
    <property type="entry name" value="GPCR, family 2, extracellular hormone receptor domain"/>
    <property type="match status" value="1"/>
</dbReference>
<comment type="caution">
    <text evidence="3">The sequence shown here is derived from an EMBL/GenBank/DDBJ whole genome shotgun (WGS) entry which is preliminary data.</text>
</comment>
<dbReference type="EMBL" id="BMAT01007848">
    <property type="protein sequence ID" value="GFR72675.1"/>
    <property type="molecule type" value="Genomic_DNA"/>
</dbReference>
<reference evidence="3 4" key="1">
    <citation type="journal article" date="2021" name="Elife">
        <title>Chloroplast acquisition without the gene transfer in kleptoplastic sea slugs, Plakobranchus ocellatus.</title>
        <authorList>
            <person name="Maeda T."/>
            <person name="Takahashi S."/>
            <person name="Yoshida T."/>
            <person name="Shimamura S."/>
            <person name="Takaki Y."/>
            <person name="Nagai Y."/>
            <person name="Toyoda A."/>
            <person name="Suzuki Y."/>
            <person name="Arimoto A."/>
            <person name="Ishii H."/>
            <person name="Satoh N."/>
            <person name="Nishiyama T."/>
            <person name="Hasebe M."/>
            <person name="Maruyama T."/>
            <person name="Minagawa J."/>
            <person name="Obokata J."/>
            <person name="Shigenobu S."/>
        </authorList>
    </citation>
    <scope>NUCLEOTIDE SEQUENCE [LARGE SCALE GENOMIC DNA]</scope>
</reference>
<dbReference type="SMART" id="SM00008">
    <property type="entry name" value="HormR"/>
    <property type="match status" value="1"/>
</dbReference>
<dbReference type="InterPro" id="IPR050332">
    <property type="entry name" value="GPCR_2"/>
</dbReference>
<dbReference type="PROSITE" id="PS50227">
    <property type="entry name" value="G_PROTEIN_RECEP_F2_3"/>
    <property type="match status" value="1"/>
</dbReference>
<name>A0AAV4FIH9_9GAST</name>
<evidence type="ECO:0000259" key="2">
    <source>
        <dbReference type="PROSITE" id="PS50227"/>
    </source>
</evidence>
<keyword evidence="3" id="KW-0675">Receptor</keyword>
<dbReference type="GO" id="GO:0005886">
    <property type="term" value="C:plasma membrane"/>
    <property type="evidence" value="ECO:0007669"/>
    <property type="project" value="TreeGrafter"/>
</dbReference>
<evidence type="ECO:0000313" key="3">
    <source>
        <dbReference type="EMBL" id="GFR72675.1"/>
    </source>
</evidence>
<keyword evidence="1" id="KW-0732">Signal</keyword>
<feature type="domain" description="G-protein coupled receptors family 2 profile 1" evidence="2">
    <location>
        <begin position="25"/>
        <end position="108"/>
    </location>
</feature>
<dbReference type="GO" id="GO:0004948">
    <property type="term" value="F:calcitonin receptor activity"/>
    <property type="evidence" value="ECO:0007669"/>
    <property type="project" value="InterPro"/>
</dbReference>